<dbReference type="AlphaFoldDB" id="A0A9P5TVA2"/>
<proteinExistence type="predicted"/>
<keyword evidence="2" id="KW-1185">Reference proteome</keyword>
<evidence type="ECO:0000313" key="2">
    <source>
        <dbReference type="Proteomes" id="UP000724874"/>
    </source>
</evidence>
<accession>A0A9P5TVA2</accession>
<organism evidence="1 2">
    <name type="scientific">Gymnopilus junonius</name>
    <name type="common">Spectacular rustgill mushroom</name>
    <name type="synonym">Gymnopilus spectabilis subsp. junonius</name>
    <dbReference type="NCBI Taxonomy" id="109634"/>
    <lineage>
        <taxon>Eukaryota</taxon>
        <taxon>Fungi</taxon>
        <taxon>Dikarya</taxon>
        <taxon>Basidiomycota</taxon>
        <taxon>Agaricomycotina</taxon>
        <taxon>Agaricomycetes</taxon>
        <taxon>Agaricomycetidae</taxon>
        <taxon>Agaricales</taxon>
        <taxon>Agaricineae</taxon>
        <taxon>Hymenogastraceae</taxon>
        <taxon>Gymnopilus</taxon>
    </lineage>
</organism>
<reference evidence="1" key="1">
    <citation type="submission" date="2020-11" db="EMBL/GenBank/DDBJ databases">
        <authorList>
            <consortium name="DOE Joint Genome Institute"/>
            <person name="Ahrendt S."/>
            <person name="Riley R."/>
            <person name="Andreopoulos W."/>
            <person name="LaButti K."/>
            <person name="Pangilinan J."/>
            <person name="Ruiz-duenas F.J."/>
            <person name="Barrasa J.M."/>
            <person name="Sanchez-Garcia M."/>
            <person name="Camarero S."/>
            <person name="Miyauchi S."/>
            <person name="Serrano A."/>
            <person name="Linde D."/>
            <person name="Babiker R."/>
            <person name="Drula E."/>
            <person name="Ayuso-Fernandez I."/>
            <person name="Pacheco R."/>
            <person name="Padilla G."/>
            <person name="Ferreira P."/>
            <person name="Barriuso J."/>
            <person name="Kellner H."/>
            <person name="Castanera R."/>
            <person name="Alfaro M."/>
            <person name="Ramirez L."/>
            <person name="Pisabarro A.G."/>
            <person name="Kuo A."/>
            <person name="Tritt A."/>
            <person name="Lipzen A."/>
            <person name="He G."/>
            <person name="Yan M."/>
            <person name="Ng V."/>
            <person name="Cullen D."/>
            <person name="Martin F."/>
            <person name="Rosso M.-N."/>
            <person name="Henrissat B."/>
            <person name="Hibbett D."/>
            <person name="Martinez A.T."/>
            <person name="Grigoriev I.V."/>
        </authorList>
    </citation>
    <scope>NUCLEOTIDE SEQUENCE</scope>
    <source>
        <strain evidence="1">AH 44721</strain>
    </source>
</reference>
<dbReference type="Proteomes" id="UP000724874">
    <property type="component" value="Unassembled WGS sequence"/>
</dbReference>
<comment type="caution">
    <text evidence="1">The sequence shown here is derived from an EMBL/GenBank/DDBJ whole genome shotgun (WGS) entry which is preliminary data.</text>
</comment>
<dbReference type="EMBL" id="JADNYJ010000001">
    <property type="protein sequence ID" value="KAF8914431.1"/>
    <property type="molecule type" value="Genomic_DNA"/>
</dbReference>
<gene>
    <name evidence="1" type="ORF">CPB84DRAFT_1863441</name>
</gene>
<dbReference type="OrthoDB" id="2928561at2759"/>
<evidence type="ECO:0000313" key="1">
    <source>
        <dbReference type="EMBL" id="KAF8914431.1"/>
    </source>
</evidence>
<protein>
    <submittedName>
        <fullName evidence="1">Uncharacterized protein</fullName>
    </submittedName>
</protein>
<name>A0A9P5TVA2_GYMJU</name>
<sequence length="111" mass="12206">MVTPNHLVGDLYNGSISNSIVGRQGNSNQLVVHRHDSASGMFWLGAYARQARGFRVFVPAFDILCKHVATSALHNSHEVSEQPKCYPGTRVVVLDHLVAWATALSYAYPVK</sequence>